<evidence type="ECO:0000313" key="2">
    <source>
        <dbReference type="Proteomes" id="UP001224739"/>
    </source>
</evidence>
<evidence type="ECO:0000313" key="1">
    <source>
        <dbReference type="EMBL" id="MDL5355060.1"/>
    </source>
</evidence>
<comment type="caution">
    <text evidence="1">The sequence shown here is derived from an EMBL/GenBank/DDBJ whole genome shotgun (WGS) entry which is preliminary data.</text>
</comment>
<dbReference type="AlphaFoldDB" id="A0AAW7CSI0"/>
<reference evidence="1" key="1">
    <citation type="submission" date="2023-06" db="EMBL/GenBank/DDBJ databases">
        <title>Acute promotion of culturable opportunistic pathogens and persistent increase of antibiotic resistance following antibiotic exposure in mouse gut microbiota.</title>
        <authorList>
            <person name="Li L."/>
            <person name="Wang B."/>
            <person name="Sun Y."/>
            <person name="Wang M."/>
            <person name="Xu H."/>
        </authorList>
    </citation>
    <scope>NUCLEOTIDE SEQUENCE</scope>
    <source>
        <strain evidence="1">EPA10_1</strain>
    </source>
</reference>
<name>A0AAW7CSI0_9GAMM</name>
<accession>A0AAW7CSI0</accession>
<protein>
    <submittedName>
        <fullName evidence="1">Uncharacterized protein</fullName>
    </submittedName>
</protein>
<dbReference type="RefSeq" id="WP_162556438.1">
    <property type="nucleotide sequence ID" value="NZ_JASVWJ010000005.1"/>
</dbReference>
<proteinExistence type="predicted"/>
<organism evidence="1 2">
    <name type="scientific">Proteus faecis</name>
    <dbReference type="NCBI Taxonomy" id="2050967"/>
    <lineage>
        <taxon>Bacteria</taxon>
        <taxon>Pseudomonadati</taxon>
        <taxon>Pseudomonadota</taxon>
        <taxon>Gammaproteobacteria</taxon>
        <taxon>Enterobacterales</taxon>
        <taxon>Morganellaceae</taxon>
        <taxon>Proteus</taxon>
    </lineage>
</organism>
<gene>
    <name evidence="1" type="ORF">QSH02_09485</name>
</gene>
<dbReference type="GeneID" id="83612896"/>
<dbReference type="Proteomes" id="UP001224739">
    <property type="component" value="Unassembled WGS sequence"/>
</dbReference>
<dbReference type="EMBL" id="JASVWL010000006">
    <property type="protein sequence ID" value="MDL5355060.1"/>
    <property type="molecule type" value="Genomic_DNA"/>
</dbReference>
<sequence>MNKSLRTHTSYVTRVNKLSQQRDNLKYDEYIPQRQQEVMQNVLVKIYVDRLQNVATH</sequence>